<dbReference type="OrthoDB" id="9896950at2"/>
<proteinExistence type="predicted"/>
<keyword evidence="1" id="KW-0238">DNA-binding</keyword>
<accession>Q01QS7</accession>
<protein>
    <submittedName>
        <fullName evidence="1">CopG domain protein DNA-binding domain protein</fullName>
    </submittedName>
</protein>
<evidence type="ECO:0000313" key="1">
    <source>
        <dbReference type="EMBL" id="ABJ87993.1"/>
    </source>
</evidence>
<name>Q01QS7_SOLUE</name>
<dbReference type="GO" id="GO:0003677">
    <property type="term" value="F:DNA binding"/>
    <property type="evidence" value="ECO:0007669"/>
    <property type="project" value="UniProtKB-KW"/>
</dbReference>
<sequence length="80" mass="9148">MATINVHVSDELLIELQQQARAAGKTVDEMAEEALRKGLEERQWEDLLAYGHETGIVSGYTEEDVPEIVKNRRKINAQRR</sequence>
<dbReference type="HOGENOM" id="CLU_2587895_0_0_0"/>
<dbReference type="EMBL" id="CP000473">
    <property type="protein sequence ID" value="ABJ87993.1"/>
    <property type="molecule type" value="Genomic_DNA"/>
</dbReference>
<dbReference type="KEGG" id="sus:Acid_7080"/>
<dbReference type="AlphaFoldDB" id="Q01QS7"/>
<reference evidence="1" key="1">
    <citation type="submission" date="2006-10" db="EMBL/GenBank/DDBJ databases">
        <title>Complete sequence of Solibacter usitatus Ellin6076.</title>
        <authorList>
            <consortium name="US DOE Joint Genome Institute"/>
            <person name="Copeland A."/>
            <person name="Lucas S."/>
            <person name="Lapidus A."/>
            <person name="Barry K."/>
            <person name="Detter J.C."/>
            <person name="Glavina del Rio T."/>
            <person name="Hammon N."/>
            <person name="Israni S."/>
            <person name="Dalin E."/>
            <person name="Tice H."/>
            <person name="Pitluck S."/>
            <person name="Thompson L.S."/>
            <person name="Brettin T."/>
            <person name="Bruce D."/>
            <person name="Han C."/>
            <person name="Tapia R."/>
            <person name="Gilna P."/>
            <person name="Schmutz J."/>
            <person name="Larimer F."/>
            <person name="Land M."/>
            <person name="Hauser L."/>
            <person name="Kyrpides N."/>
            <person name="Mikhailova N."/>
            <person name="Janssen P.H."/>
            <person name="Kuske C.R."/>
            <person name="Richardson P."/>
        </authorList>
    </citation>
    <scope>NUCLEOTIDE SEQUENCE</scope>
    <source>
        <strain evidence="1">Ellin6076</strain>
    </source>
</reference>
<dbReference type="STRING" id="234267.Acid_7080"/>
<organism evidence="1">
    <name type="scientific">Solibacter usitatus (strain Ellin6076)</name>
    <dbReference type="NCBI Taxonomy" id="234267"/>
    <lineage>
        <taxon>Bacteria</taxon>
        <taxon>Pseudomonadati</taxon>
        <taxon>Acidobacteriota</taxon>
        <taxon>Terriglobia</taxon>
        <taxon>Bryobacterales</taxon>
        <taxon>Solibacteraceae</taxon>
        <taxon>Candidatus Solibacter</taxon>
    </lineage>
</organism>
<gene>
    <name evidence="1" type="ordered locus">Acid_7080</name>
</gene>
<dbReference type="InParanoid" id="Q01QS7"/>